<keyword evidence="2" id="KW-0472">Membrane</keyword>
<organism evidence="3">
    <name type="scientific">marine sediment metagenome</name>
    <dbReference type="NCBI Taxonomy" id="412755"/>
    <lineage>
        <taxon>unclassified sequences</taxon>
        <taxon>metagenomes</taxon>
        <taxon>ecological metagenomes</taxon>
    </lineage>
</organism>
<gene>
    <name evidence="3" type="ORF">S01H1_64406</name>
</gene>
<dbReference type="EMBL" id="BARS01042449">
    <property type="protein sequence ID" value="GAG41672.1"/>
    <property type="molecule type" value="Genomic_DNA"/>
</dbReference>
<keyword evidence="2" id="KW-1133">Transmembrane helix</keyword>
<name>X0Y2S4_9ZZZZ</name>
<feature type="non-terminal residue" evidence="3">
    <location>
        <position position="81"/>
    </location>
</feature>
<dbReference type="AlphaFoldDB" id="X0Y2S4"/>
<accession>X0Y2S4</accession>
<comment type="caution">
    <text evidence="3">The sequence shown here is derived from an EMBL/GenBank/DDBJ whole genome shotgun (WGS) entry which is preliminary data.</text>
</comment>
<evidence type="ECO:0000256" key="1">
    <source>
        <dbReference type="SAM" id="MobiDB-lite"/>
    </source>
</evidence>
<sequence length="81" mass="8883">MEPVEVLLIAYVALTLVWSAAAIWFQRRAIRRQAEMCGRVAELQRTIESIRENLHILSSLVGADESEESGPPSAGGLPGKH</sequence>
<keyword evidence="2" id="KW-0812">Transmembrane</keyword>
<feature type="region of interest" description="Disordered" evidence="1">
    <location>
        <begin position="61"/>
        <end position="81"/>
    </location>
</feature>
<evidence type="ECO:0000256" key="2">
    <source>
        <dbReference type="SAM" id="Phobius"/>
    </source>
</evidence>
<protein>
    <submittedName>
        <fullName evidence="3">Uncharacterized protein</fullName>
    </submittedName>
</protein>
<proteinExistence type="predicted"/>
<reference evidence="3" key="1">
    <citation type="journal article" date="2014" name="Front. Microbiol.">
        <title>High frequency of phylogenetically diverse reductive dehalogenase-homologous genes in deep subseafloor sedimentary metagenomes.</title>
        <authorList>
            <person name="Kawai M."/>
            <person name="Futagami T."/>
            <person name="Toyoda A."/>
            <person name="Takaki Y."/>
            <person name="Nishi S."/>
            <person name="Hori S."/>
            <person name="Arai W."/>
            <person name="Tsubouchi T."/>
            <person name="Morono Y."/>
            <person name="Uchiyama I."/>
            <person name="Ito T."/>
            <person name="Fujiyama A."/>
            <person name="Inagaki F."/>
            <person name="Takami H."/>
        </authorList>
    </citation>
    <scope>NUCLEOTIDE SEQUENCE</scope>
    <source>
        <strain evidence="3">Expedition CK06-06</strain>
    </source>
</reference>
<evidence type="ECO:0000313" key="3">
    <source>
        <dbReference type="EMBL" id="GAG41672.1"/>
    </source>
</evidence>
<feature type="transmembrane region" description="Helical" evidence="2">
    <location>
        <begin position="6"/>
        <end position="25"/>
    </location>
</feature>